<dbReference type="EC" id="3.2.1.21" evidence="3"/>
<dbReference type="PANTHER" id="PTHR30620">
    <property type="entry name" value="PERIPLASMIC BETA-GLUCOSIDASE-RELATED"/>
    <property type="match status" value="1"/>
</dbReference>
<evidence type="ECO:0000256" key="3">
    <source>
        <dbReference type="ARBA" id="ARBA00012744"/>
    </source>
</evidence>
<evidence type="ECO:0000313" key="9">
    <source>
        <dbReference type="Proteomes" id="UP000218267"/>
    </source>
</evidence>
<dbReference type="Pfam" id="PF01915">
    <property type="entry name" value="Glyco_hydro_3_C"/>
    <property type="match status" value="1"/>
</dbReference>
<dbReference type="InterPro" id="IPR026891">
    <property type="entry name" value="Fn3-like"/>
</dbReference>
<keyword evidence="4" id="KW-0732">Signal</keyword>
<comment type="similarity">
    <text evidence="2">Belongs to the glycosyl hydrolase 3 family.</text>
</comment>
<dbReference type="KEGG" id="mbas:ALGA_0927"/>
<keyword evidence="5" id="KW-0378">Hydrolase</keyword>
<dbReference type="FunFam" id="2.60.40.10:FF:000495">
    <property type="entry name" value="Periplasmic beta-glucosidase"/>
    <property type="match status" value="1"/>
</dbReference>
<evidence type="ECO:0000259" key="7">
    <source>
        <dbReference type="SMART" id="SM01217"/>
    </source>
</evidence>
<gene>
    <name evidence="8" type="ORF">ALGA_0927</name>
</gene>
<dbReference type="PRINTS" id="PR00133">
    <property type="entry name" value="GLHYDRLASE3"/>
</dbReference>
<organism evidence="8 9">
    <name type="scientific">Labilibaculum antarcticum</name>
    <dbReference type="NCBI Taxonomy" id="1717717"/>
    <lineage>
        <taxon>Bacteria</taxon>
        <taxon>Pseudomonadati</taxon>
        <taxon>Bacteroidota</taxon>
        <taxon>Bacteroidia</taxon>
        <taxon>Marinilabiliales</taxon>
        <taxon>Marinifilaceae</taxon>
        <taxon>Labilibaculum</taxon>
    </lineage>
</organism>
<dbReference type="Gene3D" id="2.60.40.10">
    <property type="entry name" value="Immunoglobulins"/>
    <property type="match status" value="1"/>
</dbReference>
<dbReference type="SMART" id="SM01217">
    <property type="entry name" value="Fn3_like"/>
    <property type="match status" value="1"/>
</dbReference>
<evidence type="ECO:0000256" key="6">
    <source>
        <dbReference type="ARBA" id="ARBA00023295"/>
    </source>
</evidence>
<evidence type="ECO:0000256" key="5">
    <source>
        <dbReference type="ARBA" id="ARBA00022801"/>
    </source>
</evidence>
<comment type="catalytic activity">
    <reaction evidence="1">
        <text>Hydrolysis of terminal, non-reducing beta-D-glucosyl residues with release of beta-D-glucose.</text>
        <dbReference type="EC" id="3.2.1.21"/>
    </reaction>
</comment>
<feature type="domain" description="Fibronectin type III-like" evidence="7">
    <location>
        <begin position="728"/>
        <end position="797"/>
    </location>
</feature>
<dbReference type="PANTHER" id="PTHR30620:SF16">
    <property type="entry name" value="LYSOSOMAL BETA GLUCOSIDASE"/>
    <property type="match status" value="1"/>
</dbReference>
<reference evidence="8 9" key="1">
    <citation type="journal article" date="2018" name="Mar. Genomics">
        <title>Complete genome sequence of Marinifilaceae bacterium strain SPP2, isolated from the Antarctic marine sediment.</title>
        <authorList>
            <person name="Watanabe M."/>
            <person name="Kojima H."/>
            <person name="Fukui M."/>
        </authorList>
    </citation>
    <scope>NUCLEOTIDE SEQUENCE [LARGE SCALE GENOMIC DNA]</scope>
    <source>
        <strain evidence="8 9">SPP2</strain>
    </source>
</reference>
<evidence type="ECO:0000256" key="1">
    <source>
        <dbReference type="ARBA" id="ARBA00000448"/>
    </source>
</evidence>
<keyword evidence="9" id="KW-1185">Reference proteome</keyword>
<dbReference type="SUPFAM" id="SSF51445">
    <property type="entry name" value="(Trans)glycosidases"/>
    <property type="match status" value="1"/>
</dbReference>
<accession>A0A1Y1CG64</accession>
<dbReference type="InterPro" id="IPR036962">
    <property type="entry name" value="Glyco_hydro_3_N_sf"/>
</dbReference>
<dbReference type="InterPro" id="IPR036881">
    <property type="entry name" value="Glyco_hydro_3_C_sf"/>
</dbReference>
<dbReference type="EMBL" id="AP018042">
    <property type="protein sequence ID" value="BAX79314.1"/>
    <property type="molecule type" value="Genomic_DNA"/>
</dbReference>
<name>A0A1Y1CG64_9BACT</name>
<dbReference type="Gene3D" id="3.20.20.300">
    <property type="entry name" value="Glycoside hydrolase, family 3, N-terminal domain"/>
    <property type="match status" value="1"/>
</dbReference>
<sequence length="818" mass="91169">MGQRSLIACGIIMLLGIADGFSQKLFIHGKKEKTLYHDGWIDFNKNNKKDVYEEASVDLDKRIDDLLSQMTLEEKTCQMVTLYGYGRVAKDELPTEEWKSAFWKDGLGNIDEHLNGVARHKEAETQYSWPPSKHARAINEVQRFFVEDTRLGIPVDFTNEGIRGLCHSGATGFPAQIGIGSTWNKDLVSKIGHITGKEAKVTGYTNVYSPVLDLARDPRWGRVVECYGEDPYLVSEYGKRMVTGIQSQGVSSTVKHFALYSIPKGGRDGDTRTDPHVSIRDMHQLYLAPFKSAIKEGKALGVMSSYNDYDGIPISGSHYFLQDLLKDQWGFKGYIVSDSWAVGGLKGRHYISENYKESVYISVMAGLNVRTNFNAPENFVLPLRELVNEGRIPMEVIDSRVRDVLRVKFMLGLFDQPYVEKPDLADKEYSNSENDSIALQASRESLVLLKNDNFLPLDKENIKSILVTGPNAEAVDHSISRYGPSEIDVISVLKGIENFVGENAKVEYALGCDFSDENWPENELYTIAPSVDQQALIDEAVRKAKDVDVIVVAIGDDDRTVGESRSRTSLNLPGNQLDLVKALQKTGKPVIAVLINGRPLSVNWMNKNVPAIIEAWFPGVYGGQAIAESIFGDYNPGGKLPVTFPKTVGQVLLNFPCKKSSQGGQPARGPNGTGHTRVLGELYPFGYGLSYTTFEYSDIQLSSDTLRKGEEIEISFKLTNTGKYKGDEVPQLYIEDVYSSIVTYEKILRGFERITLNPGETQTVMFTIKPKDLTILNKEMREVTEAGVFNVFVGSSSKDTRLESQFSVGQDIKFDLIK</sequence>
<dbReference type="GO" id="GO:0008422">
    <property type="term" value="F:beta-glucosidase activity"/>
    <property type="evidence" value="ECO:0007669"/>
    <property type="project" value="UniProtKB-EC"/>
</dbReference>
<dbReference type="Proteomes" id="UP000218267">
    <property type="component" value="Chromosome"/>
</dbReference>
<dbReference type="InterPro" id="IPR013783">
    <property type="entry name" value="Ig-like_fold"/>
</dbReference>
<proteinExistence type="inferred from homology"/>
<dbReference type="AlphaFoldDB" id="A0A1Y1CG64"/>
<protein>
    <recommendedName>
        <fullName evidence="3">beta-glucosidase</fullName>
        <ecNumber evidence="3">3.2.1.21</ecNumber>
    </recommendedName>
</protein>
<dbReference type="GO" id="GO:0009251">
    <property type="term" value="P:glucan catabolic process"/>
    <property type="evidence" value="ECO:0007669"/>
    <property type="project" value="TreeGrafter"/>
</dbReference>
<evidence type="ECO:0000256" key="4">
    <source>
        <dbReference type="ARBA" id="ARBA00022729"/>
    </source>
</evidence>
<reference evidence="9" key="2">
    <citation type="journal article" date="2020" name="Antonie Van Leeuwenhoek">
        <title>Labilibaculum antarcticum sp. nov., a novel facultative anaerobic, psychrotorelant bacterium isolated from marine sediment of Antarctica.</title>
        <authorList>
            <person name="Watanabe M."/>
            <person name="Kojima H."/>
            <person name="Fukui M."/>
        </authorList>
    </citation>
    <scope>NUCLEOTIDE SEQUENCE [LARGE SCALE GENOMIC DNA]</scope>
    <source>
        <strain evidence="9">SPP2</strain>
    </source>
</reference>
<dbReference type="Gene3D" id="3.40.50.1700">
    <property type="entry name" value="Glycoside hydrolase family 3 C-terminal domain"/>
    <property type="match status" value="1"/>
</dbReference>
<dbReference type="InterPro" id="IPR017853">
    <property type="entry name" value="GH"/>
</dbReference>
<keyword evidence="6" id="KW-0326">Glycosidase</keyword>
<dbReference type="Pfam" id="PF00933">
    <property type="entry name" value="Glyco_hydro_3"/>
    <property type="match status" value="1"/>
</dbReference>
<dbReference type="Pfam" id="PF14310">
    <property type="entry name" value="Fn3-like"/>
    <property type="match status" value="1"/>
</dbReference>
<evidence type="ECO:0000256" key="2">
    <source>
        <dbReference type="ARBA" id="ARBA00005336"/>
    </source>
</evidence>
<dbReference type="RefSeq" id="WP_197705704.1">
    <property type="nucleotide sequence ID" value="NZ_AP018042.1"/>
</dbReference>
<dbReference type="InterPro" id="IPR002772">
    <property type="entry name" value="Glyco_hydro_3_C"/>
</dbReference>
<evidence type="ECO:0000313" key="8">
    <source>
        <dbReference type="EMBL" id="BAX79314.1"/>
    </source>
</evidence>
<dbReference type="InterPro" id="IPR001764">
    <property type="entry name" value="Glyco_hydro_3_N"/>
</dbReference>
<dbReference type="SUPFAM" id="SSF52279">
    <property type="entry name" value="Beta-D-glucan exohydrolase, C-terminal domain"/>
    <property type="match status" value="1"/>
</dbReference>
<dbReference type="InterPro" id="IPR051915">
    <property type="entry name" value="Cellulose_Degrad_GH3"/>
</dbReference>